<dbReference type="AlphaFoldDB" id="A0AAE0XK66"/>
<accession>A0AAE0XK66</accession>
<feature type="transmembrane region" description="Helical" evidence="1">
    <location>
        <begin position="318"/>
        <end position="339"/>
    </location>
</feature>
<dbReference type="EMBL" id="JAULSO010000001">
    <property type="protein sequence ID" value="KAK3694910.1"/>
    <property type="molecule type" value="Genomic_DNA"/>
</dbReference>
<organism evidence="2 3">
    <name type="scientific">Podospora appendiculata</name>
    <dbReference type="NCBI Taxonomy" id="314037"/>
    <lineage>
        <taxon>Eukaryota</taxon>
        <taxon>Fungi</taxon>
        <taxon>Dikarya</taxon>
        <taxon>Ascomycota</taxon>
        <taxon>Pezizomycotina</taxon>
        <taxon>Sordariomycetes</taxon>
        <taxon>Sordariomycetidae</taxon>
        <taxon>Sordariales</taxon>
        <taxon>Podosporaceae</taxon>
        <taxon>Podospora</taxon>
    </lineage>
</organism>
<sequence>MVTFEQRPRQVVNATLSPAPPPSRSEIWDTYLTRGYTGDLVPALSTKAAVYSGIISTEIPAIMASCETANCSWPIIPTLAACGECVVIPVTSRCNQTARTCTYSTSSGTSIDDPMDSADHSSFRVSPSNGTLHQIDATNRAYFSVFDMLALTQPSGQNVTATGNECALWFCIQSYLISVSDGSQNQTTSGNWSTTALQHGSGLRGSEYVFVDIPSQLNVNNGTRYSVTYEAISALRSFMAGVTSGTVYADFSTIDYSSDWVEAMWNATTDSLQDWITGFALSMTVEIRQNGKTTGASDGRYNGAAIQLAPFIRVRWCWMIYPGVMMLLSIFFLFHTIVASARDGVSAWKGGVLPMLFCRVDENILEHVGDGMDVPDGLEECVGQIKVAMYRTEGGQWAFRTTTGQG</sequence>
<proteinExistence type="predicted"/>
<evidence type="ECO:0000313" key="2">
    <source>
        <dbReference type="EMBL" id="KAK3694910.1"/>
    </source>
</evidence>
<protein>
    <submittedName>
        <fullName evidence="2">Uncharacterized protein</fullName>
    </submittedName>
</protein>
<keyword evidence="3" id="KW-1185">Reference proteome</keyword>
<evidence type="ECO:0000313" key="3">
    <source>
        <dbReference type="Proteomes" id="UP001270362"/>
    </source>
</evidence>
<keyword evidence="1" id="KW-0812">Transmembrane</keyword>
<dbReference type="Proteomes" id="UP001270362">
    <property type="component" value="Unassembled WGS sequence"/>
</dbReference>
<name>A0AAE0XK66_9PEZI</name>
<dbReference type="PANTHER" id="PTHR35394:SF5">
    <property type="entry name" value="DUF3176 DOMAIN-CONTAINING PROTEIN"/>
    <property type="match status" value="1"/>
</dbReference>
<reference evidence="2" key="1">
    <citation type="journal article" date="2023" name="Mol. Phylogenet. Evol.">
        <title>Genome-scale phylogeny and comparative genomics of the fungal order Sordariales.</title>
        <authorList>
            <person name="Hensen N."/>
            <person name="Bonometti L."/>
            <person name="Westerberg I."/>
            <person name="Brannstrom I.O."/>
            <person name="Guillou S."/>
            <person name="Cros-Aarteil S."/>
            <person name="Calhoun S."/>
            <person name="Haridas S."/>
            <person name="Kuo A."/>
            <person name="Mondo S."/>
            <person name="Pangilinan J."/>
            <person name="Riley R."/>
            <person name="LaButti K."/>
            <person name="Andreopoulos B."/>
            <person name="Lipzen A."/>
            <person name="Chen C."/>
            <person name="Yan M."/>
            <person name="Daum C."/>
            <person name="Ng V."/>
            <person name="Clum A."/>
            <person name="Steindorff A."/>
            <person name="Ohm R.A."/>
            <person name="Martin F."/>
            <person name="Silar P."/>
            <person name="Natvig D.O."/>
            <person name="Lalanne C."/>
            <person name="Gautier V."/>
            <person name="Ament-Velasquez S.L."/>
            <person name="Kruys A."/>
            <person name="Hutchinson M.I."/>
            <person name="Powell A.J."/>
            <person name="Barry K."/>
            <person name="Miller A.N."/>
            <person name="Grigoriev I.V."/>
            <person name="Debuchy R."/>
            <person name="Gladieux P."/>
            <person name="Hiltunen Thoren M."/>
            <person name="Johannesson H."/>
        </authorList>
    </citation>
    <scope>NUCLEOTIDE SEQUENCE</scope>
    <source>
        <strain evidence="2">CBS 314.62</strain>
    </source>
</reference>
<evidence type="ECO:0000256" key="1">
    <source>
        <dbReference type="SAM" id="Phobius"/>
    </source>
</evidence>
<dbReference type="PANTHER" id="PTHR35394">
    <property type="entry name" value="DUF3176 DOMAIN-CONTAINING PROTEIN"/>
    <property type="match status" value="1"/>
</dbReference>
<gene>
    <name evidence="2" type="ORF">B0T22DRAFT_86826</name>
</gene>
<keyword evidence="1" id="KW-1133">Transmembrane helix</keyword>
<keyword evidence="1" id="KW-0472">Membrane</keyword>
<comment type="caution">
    <text evidence="2">The sequence shown here is derived from an EMBL/GenBank/DDBJ whole genome shotgun (WGS) entry which is preliminary data.</text>
</comment>
<reference evidence="2" key="2">
    <citation type="submission" date="2023-06" db="EMBL/GenBank/DDBJ databases">
        <authorList>
            <consortium name="Lawrence Berkeley National Laboratory"/>
            <person name="Haridas S."/>
            <person name="Hensen N."/>
            <person name="Bonometti L."/>
            <person name="Westerberg I."/>
            <person name="Brannstrom I.O."/>
            <person name="Guillou S."/>
            <person name="Cros-Aarteil S."/>
            <person name="Calhoun S."/>
            <person name="Kuo A."/>
            <person name="Mondo S."/>
            <person name="Pangilinan J."/>
            <person name="Riley R."/>
            <person name="Labutti K."/>
            <person name="Andreopoulos B."/>
            <person name="Lipzen A."/>
            <person name="Chen C."/>
            <person name="Yanf M."/>
            <person name="Daum C."/>
            <person name="Ng V."/>
            <person name="Clum A."/>
            <person name="Steindorff A."/>
            <person name="Ohm R."/>
            <person name="Martin F."/>
            <person name="Silar P."/>
            <person name="Natvig D."/>
            <person name="Lalanne C."/>
            <person name="Gautier V."/>
            <person name="Ament-Velasquez S.L."/>
            <person name="Kruys A."/>
            <person name="Hutchinson M.I."/>
            <person name="Powell A.J."/>
            <person name="Barry K."/>
            <person name="Miller A.N."/>
            <person name="Grigoriev I.V."/>
            <person name="Debuchy R."/>
            <person name="Gladieux P."/>
            <person name="Thoren M.H."/>
            <person name="Johannesson H."/>
        </authorList>
    </citation>
    <scope>NUCLEOTIDE SEQUENCE</scope>
    <source>
        <strain evidence="2">CBS 314.62</strain>
    </source>
</reference>